<evidence type="ECO:0000313" key="2">
    <source>
        <dbReference type="Proteomes" id="UP000018458"/>
    </source>
</evidence>
<dbReference type="EMBL" id="AEVO01000031">
    <property type="protein sequence ID" value="EFY07534.1"/>
    <property type="molecule type" value="Genomic_DNA"/>
</dbReference>
<proteinExistence type="predicted"/>
<accession>E8LJ02</accession>
<dbReference type="AlphaFoldDB" id="E8LJ02"/>
<reference evidence="1 2" key="1">
    <citation type="submission" date="2011-01" db="EMBL/GenBank/DDBJ databases">
        <authorList>
            <person name="Weinstock G."/>
            <person name="Sodergren E."/>
            <person name="Clifton S."/>
            <person name="Fulton L."/>
            <person name="Fulton B."/>
            <person name="Courtney L."/>
            <person name="Fronick C."/>
            <person name="Harrison M."/>
            <person name="Strong C."/>
            <person name="Farmer C."/>
            <person name="Delahaunty K."/>
            <person name="Markovic C."/>
            <person name="Hall O."/>
            <person name="Minx P."/>
            <person name="Tomlinson C."/>
            <person name="Mitreva M."/>
            <person name="Hou S."/>
            <person name="Chen J."/>
            <person name="Wollam A."/>
            <person name="Pepin K.H."/>
            <person name="Johnson M."/>
            <person name="Bhonagiri V."/>
            <person name="Zhang X."/>
            <person name="Suruliraj S."/>
            <person name="Warren W."/>
            <person name="Chinwalla A."/>
            <person name="Mardis E.R."/>
            <person name="Wilson R.K."/>
        </authorList>
    </citation>
    <scope>NUCLEOTIDE SEQUENCE [LARGE SCALE GENOMIC DNA]</scope>
    <source>
        <strain evidence="2">DSM 22608 / JCM 16073 / KCTC 15190 / YIT 12066</strain>
    </source>
</reference>
<sequence length="72" mass="7872">MAFTEIKSGPETELQADSIAAVIAKIEAKTVLFTFISFSSIIGQKLSDVSTSNRSYALFFDLKNNHSSPPIF</sequence>
<dbReference type="Proteomes" id="UP000018458">
    <property type="component" value="Unassembled WGS sequence"/>
</dbReference>
<dbReference type="STRING" id="762983.HMPREF9444_00676"/>
<comment type="caution">
    <text evidence="1">The sequence shown here is derived from an EMBL/GenBank/DDBJ whole genome shotgun (WGS) entry which is preliminary data.</text>
</comment>
<dbReference type="HOGENOM" id="CLU_2720795_0_0_6"/>
<keyword evidence="2" id="KW-1185">Reference proteome</keyword>
<gene>
    <name evidence="1" type="ORF">HMPREF9444_00676</name>
</gene>
<organism evidence="1 2">
    <name type="scientific">Succinatimonas hippei (strain DSM 22608 / JCM 16073 / KCTC 15190 / YIT 12066)</name>
    <dbReference type="NCBI Taxonomy" id="762983"/>
    <lineage>
        <taxon>Bacteria</taxon>
        <taxon>Pseudomonadati</taxon>
        <taxon>Pseudomonadota</taxon>
        <taxon>Gammaproteobacteria</taxon>
        <taxon>Aeromonadales</taxon>
        <taxon>Succinivibrionaceae</taxon>
        <taxon>Succinatimonas</taxon>
    </lineage>
</organism>
<protein>
    <submittedName>
        <fullName evidence="1">Uncharacterized protein</fullName>
    </submittedName>
</protein>
<name>E8LJ02_SUCHY</name>
<evidence type="ECO:0000313" key="1">
    <source>
        <dbReference type="EMBL" id="EFY07534.1"/>
    </source>
</evidence>